<dbReference type="EMBL" id="JRKQ01000019">
    <property type="protein sequence ID" value="KGJ22807.1"/>
    <property type="molecule type" value="Genomic_DNA"/>
</dbReference>
<proteinExistence type="predicted"/>
<name>A0A099GJR8_9RHOB</name>
<dbReference type="Gene3D" id="3.10.180.10">
    <property type="entry name" value="2,3-Dihydroxybiphenyl 1,2-Dioxygenase, domain 1"/>
    <property type="match status" value="1"/>
</dbReference>
<dbReference type="InterPro" id="IPR029068">
    <property type="entry name" value="Glyas_Bleomycin-R_OHBP_Dase"/>
</dbReference>
<evidence type="ECO:0000313" key="1">
    <source>
        <dbReference type="EMBL" id="KGJ22807.1"/>
    </source>
</evidence>
<evidence type="ECO:0000313" key="2">
    <source>
        <dbReference type="Proteomes" id="UP000029858"/>
    </source>
</evidence>
<dbReference type="SUPFAM" id="SSF54593">
    <property type="entry name" value="Glyoxalase/Bleomycin resistance protein/Dihydroxybiphenyl dioxygenase"/>
    <property type="match status" value="1"/>
</dbReference>
<dbReference type="Proteomes" id="UP000029858">
    <property type="component" value="Unassembled WGS sequence"/>
</dbReference>
<gene>
    <name evidence="1" type="ORF">IX56_05905</name>
</gene>
<accession>A0A099GJR8</accession>
<sequence length="146" mass="15572">MPALVPELSVSDFPAALAFDLRLGWTVVHDRPGDEFALLRLGEGPEAAEAMLDGLRTGRNFDAELTAAERPFGRGLNLEISVPALAPLLDHPLALPVEEMWYRAGAVETGVRQFIVADPDGYLERFSEPLGTRPCAAPAAGGGHAL</sequence>
<protein>
    <recommendedName>
        <fullName evidence="3">VOC family protein</fullName>
    </recommendedName>
</protein>
<dbReference type="AlphaFoldDB" id="A0A099GJR8"/>
<dbReference type="RefSeq" id="WP_036708111.1">
    <property type="nucleotide sequence ID" value="NZ_JRKQ01000019.1"/>
</dbReference>
<reference evidence="1 2" key="1">
    <citation type="submission" date="2014-09" db="EMBL/GenBank/DDBJ databases">
        <authorList>
            <person name="McGinnis J.M."/>
            <person name="Wolfgang W.J."/>
        </authorList>
    </citation>
    <scope>NUCLEOTIDE SEQUENCE [LARGE SCALE GENOMIC DNA]</scope>
    <source>
        <strain evidence="1 2">5503</strain>
    </source>
</reference>
<reference evidence="1 2" key="2">
    <citation type="submission" date="2014-10" db="EMBL/GenBank/DDBJ databases">
        <title>Paracoccus sanguinis sp. nov., isolated from clinical specimens of New York State patients.</title>
        <authorList>
            <person name="Mingle L.A."/>
            <person name="Cole J.A."/>
            <person name="Lapierre P."/>
            <person name="Musser K.A."/>
        </authorList>
    </citation>
    <scope>NUCLEOTIDE SEQUENCE [LARGE SCALE GENOMIC DNA]</scope>
    <source>
        <strain evidence="1 2">5503</strain>
    </source>
</reference>
<organism evidence="1 2">
    <name type="scientific">Paracoccus sanguinis</name>
    <dbReference type="NCBI Taxonomy" id="1545044"/>
    <lineage>
        <taxon>Bacteria</taxon>
        <taxon>Pseudomonadati</taxon>
        <taxon>Pseudomonadota</taxon>
        <taxon>Alphaproteobacteria</taxon>
        <taxon>Rhodobacterales</taxon>
        <taxon>Paracoccaceae</taxon>
        <taxon>Paracoccus</taxon>
    </lineage>
</organism>
<evidence type="ECO:0008006" key="3">
    <source>
        <dbReference type="Google" id="ProtNLM"/>
    </source>
</evidence>
<comment type="caution">
    <text evidence="1">The sequence shown here is derived from an EMBL/GenBank/DDBJ whole genome shotgun (WGS) entry which is preliminary data.</text>
</comment>